<dbReference type="EMBL" id="ML769554">
    <property type="protein sequence ID" value="KAE9394211.1"/>
    <property type="molecule type" value="Genomic_DNA"/>
</dbReference>
<proteinExistence type="predicted"/>
<dbReference type="Proteomes" id="UP000799118">
    <property type="component" value="Unassembled WGS sequence"/>
</dbReference>
<protein>
    <submittedName>
        <fullName evidence="2">Uncharacterized protein</fullName>
    </submittedName>
</protein>
<evidence type="ECO:0000256" key="1">
    <source>
        <dbReference type="SAM" id="MobiDB-lite"/>
    </source>
</evidence>
<reference evidence="2" key="1">
    <citation type="journal article" date="2019" name="Environ. Microbiol.">
        <title>Fungal ecological strategies reflected in gene transcription - a case study of two litter decomposers.</title>
        <authorList>
            <person name="Barbi F."/>
            <person name="Kohler A."/>
            <person name="Barry K."/>
            <person name="Baskaran P."/>
            <person name="Daum C."/>
            <person name="Fauchery L."/>
            <person name="Ihrmark K."/>
            <person name="Kuo A."/>
            <person name="LaButti K."/>
            <person name="Lipzen A."/>
            <person name="Morin E."/>
            <person name="Grigoriev I.V."/>
            <person name="Henrissat B."/>
            <person name="Lindahl B."/>
            <person name="Martin F."/>
        </authorList>
    </citation>
    <scope>NUCLEOTIDE SEQUENCE</scope>
    <source>
        <strain evidence="2">JB14</strain>
    </source>
</reference>
<dbReference type="AlphaFoldDB" id="A0A6A4H811"/>
<feature type="compositionally biased region" description="Acidic residues" evidence="1">
    <location>
        <begin position="326"/>
        <end position="342"/>
    </location>
</feature>
<feature type="compositionally biased region" description="Basic and acidic residues" evidence="1">
    <location>
        <begin position="343"/>
        <end position="353"/>
    </location>
</feature>
<feature type="region of interest" description="Disordered" evidence="1">
    <location>
        <begin position="433"/>
        <end position="460"/>
    </location>
</feature>
<keyword evidence="3" id="KW-1185">Reference proteome</keyword>
<accession>A0A6A4H811</accession>
<feature type="compositionally biased region" description="Acidic residues" evidence="1">
    <location>
        <begin position="440"/>
        <end position="460"/>
    </location>
</feature>
<evidence type="ECO:0000313" key="3">
    <source>
        <dbReference type="Proteomes" id="UP000799118"/>
    </source>
</evidence>
<gene>
    <name evidence="2" type="ORF">BT96DRAFT_943304</name>
</gene>
<feature type="region of interest" description="Disordered" evidence="1">
    <location>
        <begin position="312"/>
        <end position="383"/>
    </location>
</feature>
<organism evidence="2 3">
    <name type="scientific">Gymnopus androsaceus JB14</name>
    <dbReference type="NCBI Taxonomy" id="1447944"/>
    <lineage>
        <taxon>Eukaryota</taxon>
        <taxon>Fungi</taxon>
        <taxon>Dikarya</taxon>
        <taxon>Basidiomycota</taxon>
        <taxon>Agaricomycotina</taxon>
        <taxon>Agaricomycetes</taxon>
        <taxon>Agaricomycetidae</taxon>
        <taxon>Agaricales</taxon>
        <taxon>Marasmiineae</taxon>
        <taxon>Omphalotaceae</taxon>
        <taxon>Gymnopus</taxon>
    </lineage>
</organism>
<sequence length="460" mass="50038">MTISQPVLALINRNNAPVPTPQYCPATSSIADLLTASVAPSLQNTPPGLPSHALASKNLPAKVPSMAGLKDVACSSAFLPLKSLLPVPIPEPVIKPSAANLSSTYSSAPAAALELPKRKRGEMGPHERRAAQAAAQAMSEIMMAAVQAYIEKVDELVDDLAQEHGISIDRVCLPSGSKLPLAEIQNALHDDEGLMNILNNDKDQMKKLREEFKDGKVDKQKTVICVSTCAAALLAGKSLNTGQNEIKYINKSTSAWGFGVVACASYDSTIQSGFFGQVFKSSHAFLKIMPVPPLCVSKGVMIEGWPEDVDFGTPSKLKRKRKPVSDDEDKEDEDKEDGEDREADYQPKKMTSDRKRRRAADGNDGEDPVKKGKHSSNCRATIEEEEGVKLKVAVAPLTDKEWKLAALKKCKVIPGSKAAIAAAQFAETHVQLKEMHQENTQEDEEEEEKEEEEEEEELDN</sequence>
<evidence type="ECO:0000313" key="2">
    <source>
        <dbReference type="EMBL" id="KAE9394211.1"/>
    </source>
</evidence>
<dbReference type="OrthoDB" id="2664589at2759"/>
<name>A0A6A4H811_9AGAR</name>